<dbReference type="Pfam" id="PF04978">
    <property type="entry name" value="MST"/>
    <property type="match status" value="1"/>
</dbReference>
<protein>
    <submittedName>
        <fullName evidence="2">DUF664 domain-containing protein</fullName>
    </submittedName>
</protein>
<dbReference type="SUPFAM" id="SSF109854">
    <property type="entry name" value="DinB/YfiT-like putative metalloenzymes"/>
    <property type="match status" value="1"/>
</dbReference>
<feature type="region of interest" description="Disordered" evidence="1">
    <location>
        <begin position="83"/>
        <end position="104"/>
    </location>
</feature>
<evidence type="ECO:0000313" key="2">
    <source>
        <dbReference type="EMBL" id="MTD15651.1"/>
    </source>
</evidence>
<organism evidence="2 3">
    <name type="scientific">Nakamurella alba</name>
    <dbReference type="NCBI Taxonomy" id="2665158"/>
    <lineage>
        <taxon>Bacteria</taxon>
        <taxon>Bacillati</taxon>
        <taxon>Actinomycetota</taxon>
        <taxon>Actinomycetes</taxon>
        <taxon>Nakamurellales</taxon>
        <taxon>Nakamurellaceae</taxon>
        <taxon>Nakamurella</taxon>
    </lineage>
</organism>
<comment type="caution">
    <text evidence="2">The sequence shown here is derived from an EMBL/GenBank/DDBJ whole genome shotgun (WGS) entry which is preliminary data.</text>
</comment>
<dbReference type="EMBL" id="WLYK01000006">
    <property type="protein sequence ID" value="MTD15651.1"/>
    <property type="molecule type" value="Genomic_DNA"/>
</dbReference>
<evidence type="ECO:0000313" key="3">
    <source>
        <dbReference type="Proteomes" id="UP000460221"/>
    </source>
</evidence>
<sequence length="176" mass="19702">MDLPAPQRTEPAIAADERTTLSEFLDYYRTTLLIKVHGLSDDLARRPTVPPSDLNLMGLVRHMADVERYWFRNRFVGDPDSDPLFYGDPNLGQDPDGDHHPGPDDTLADALAAWETEVTFARTTASDADLDALSAKPIRDGHFSMRWLLVHMLEEYCRHAGHADLLRECADGVTGD</sequence>
<proteinExistence type="predicted"/>
<dbReference type="AlphaFoldDB" id="A0A7K1FNA8"/>
<dbReference type="InterPro" id="IPR034660">
    <property type="entry name" value="DinB/YfiT-like"/>
</dbReference>
<dbReference type="RefSeq" id="WP_154769614.1">
    <property type="nucleotide sequence ID" value="NZ_WLYK01000006.1"/>
</dbReference>
<evidence type="ECO:0000256" key="1">
    <source>
        <dbReference type="SAM" id="MobiDB-lite"/>
    </source>
</evidence>
<keyword evidence="3" id="KW-1185">Reference proteome</keyword>
<reference evidence="2 3" key="1">
    <citation type="submission" date="2019-11" db="EMBL/GenBank/DDBJ databases">
        <authorList>
            <person name="Jiang L.-Q."/>
        </authorList>
    </citation>
    <scope>NUCLEOTIDE SEQUENCE [LARGE SCALE GENOMIC DNA]</scope>
    <source>
        <strain evidence="2 3">YIM 132087</strain>
    </source>
</reference>
<accession>A0A7K1FNA8</accession>
<name>A0A7K1FNA8_9ACTN</name>
<dbReference type="InterPro" id="IPR007061">
    <property type="entry name" value="MST-like"/>
</dbReference>
<dbReference type="Gene3D" id="1.20.120.450">
    <property type="entry name" value="dinb family like domain"/>
    <property type="match status" value="1"/>
</dbReference>
<gene>
    <name evidence="2" type="ORF">GIS00_17090</name>
</gene>
<dbReference type="Proteomes" id="UP000460221">
    <property type="component" value="Unassembled WGS sequence"/>
</dbReference>